<keyword evidence="1" id="KW-1133">Transmembrane helix</keyword>
<evidence type="ECO:0000256" key="1">
    <source>
        <dbReference type="SAM" id="Phobius"/>
    </source>
</evidence>
<reference evidence="2" key="1">
    <citation type="submission" date="2020-05" db="EMBL/GenBank/DDBJ databases">
        <authorList>
            <person name="Rincon C."/>
            <person name="Sanders R I."/>
            <person name="Robbins C."/>
            <person name="Chaturvedi A."/>
        </authorList>
    </citation>
    <scope>NUCLEOTIDE SEQUENCE</scope>
    <source>
        <strain evidence="2">CHB12</strain>
    </source>
</reference>
<dbReference type="VEuPathDB" id="FungiDB:RhiirFUN_022368"/>
<comment type="caution">
    <text evidence="2">The sequence shown here is derived from an EMBL/GenBank/DDBJ whole genome shotgun (WGS) entry which is preliminary data.</text>
</comment>
<proteinExistence type="predicted"/>
<dbReference type="EMBL" id="CAGKOT010000042">
    <property type="protein sequence ID" value="CAB5380413.1"/>
    <property type="molecule type" value="Genomic_DNA"/>
</dbReference>
<dbReference type="Proteomes" id="UP000684084">
    <property type="component" value="Unassembled WGS sequence"/>
</dbReference>
<evidence type="ECO:0000313" key="2">
    <source>
        <dbReference type="EMBL" id="CAB5380413.1"/>
    </source>
</evidence>
<gene>
    <name evidence="2" type="ORF">CHRIB12_LOCUS17078</name>
</gene>
<sequence length="188" mass="21594">MENNDKFKWSGRVYSLRLSSLPTIMPNNKLHMTLLQITHIVLFRLDVGSTCDFEDKAKFAKWGYIGIDLIINIFVTIRLIQILTKGIRNSKDLNQMTERSPNMNNLFKAANYWGYLQLGSTLIFNSLAIVEIIPSLKFGSILTIRIFQTLNNILFSLLITNDKKIVKIIARIEDNDNDNNIDNIEISV</sequence>
<feature type="transmembrane region" description="Helical" evidence="1">
    <location>
        <begin position="112"/>
        <end position="133"/>
    </location>
</feature>
<organism evidence="2 3">
    <name type="scientific">Rhizophagus irregularis</name>
    <dbReference type="NCBI Taxonomy" id="588596"/>
    <lineage>
        <taxon>Eukaryota</taxon>
        <taxon>Fungi</taxon>
        <taxon>Fungi incertae sedis</taxon>
        <taxon>Mucoromycota</taxon>
        <taxon>Glomeromycotina</taxon>
        <taxon>Glomeromycetes</taxon>
        <taxon>Glomerales</taxon>
        <taxon>Glomeraceae</taxon>
        <taxon>Rhizophagus</taxon>
    </lineage>
</organism>
<dbReference type="OrthoDB" id="2349187at2759"/>
<dbReference type="InterPro" id="IPR018247">
    <property type="entry name" value="EF_Hand_1_Ca_BS"/>
</dbReference>
<feature type="transmembrane region" description="Helical" evidence="1">
    <location>
        <begin position="62"/>
        <end position="80"/>
    </location>
</feature>
<protein>
    <submittedName>
        <fullName evidence="2">Uncharacterized protein</fullName>
    </submittedName>
</protein>
<keyword evidence="1" id="KW-0812">Transmembrane</keyword>
<accession>A0A915ZJZ9</accession>
<dbReference type="AlphaFoldDB" id="A0A915ZJZ9"/>
<evidence type="ECO:0000313" key="3">
    <source>
        <dbReference type="Proteomes" id="UP000684084"/>
    </source>
</evidence>
<keyword evidence="1" id="KW-0472">Membrane</keyword>
<dbReference type="PROSITE" id="PS00018">
    <property type="entry name" value="EF_HAND_1"/>
    <property type="match status" value="1"/>
</dbReference>
<name>A0A915ZJZ9_9GLOM</name>